<evidence type="ECO:0000313" key="2">
    <source>
        <dbReference type="Proteomes" id="UP000266841"/>
    </source>
</evidence>
<evidence type="ECO:0000313" key="1">
    <source>
        <dbReference type="EMBL" id="EJK46325.1"/>
    </source>
</evidence>
<keyword evidence="2" id="KW-1185">Reference proteome</keyword>
<comment type="caution">
    <text evidence="1">The sequence shown here is derived from an EMBL/GenBank/DDBJ whole genome shotgun (WGS) entry which is preliminary data.</text>
</comment>
<dbReference type="OrthoDB" id="201574at2759"/>
<protein>
    <submittedName>
        <fullName evidence="1">Uncharacterized protein</fullName>
    </submittedName>
</protein>
<accession>K0R2J5</accession>
<gene>
    <name evidence="1" type="ORF">THAOC_35012</name>
</gene>
<organism evidence="1 2">
    <name type="scientific">Thalassiosira oceanica</name>
    <name type="common">Marine diatom</name>
    <dbReference type="NCBI Taxonomy" id="159749"/>
    <lineage>
        <taxon>Eukaryota</taxon>
        <taxon>Sar</taxon>
        <taxon>Stramenopiles</taxon>
        <taxon>Ochrophyta</taxon>
        <taxon>Bacillariophyta</taxon>
        <taxon>Coscinodiscophyceae</taxon>
        <taxon>Thalassiosirophycidae</taxon>
        <taxon>Thalassiosirales</taxon>
        <taxon>Thalassiosiraceae</taxon>
        <taxon>Thalassiosira</taxon>
    </lineage>
</organism>
<dbReference type="EMBL" id="AGNL01047823">
    <property type="protein sequence ID" value="EJK46325.1"/>
    <property type="molecule type" value="Genomic_DNA"/>
</dbReference>
<name>K0R2J5_THAOC</name>
<sequence length="103" mass="11307">MFRDYQAEAEEELFGPNGILSHYSEIPIDAPLVAAQPQPGTKIRTSASISAKPALLPFKEIGKRMKFSGEYCRRTCSIALKKLTQAAEAGDLAETDFILGLEF</sequence>
<dbReference type="Proteomes" id="UP000266841">
    <property type="component" value="Unassembled WGS sequence"/>
</dbReference>
<proteinExistence type="predicted"/>
<dbReference type="AlphaFoldDB" id="K0R2J5"/>
<reference evidence="1 2" key="1">
    <citation type="journal article" date="2012" name="Genome Biol.">
        <title>Genome and low-iron response of an oceanic diatom adapted to chronic iron limitation.</title>
        <authorList>
            <person name="Lommer M."/>
            <person name="Specht M."/>
            <person name="Roy A.S."/>
            <person name="Kraemer L."/>
            <person name="Andreson R."/>
            <person name="Gutowska M.A."/>
            <person name="Wolf J."/>
            <person name="Bergner S.V."/>
            <person name="Schilhabel M.B."/>
            <person name="Klostermeier U.C."/>
            <person name="Beiko R.G."/>
            <person name="Rosenstiel P."/>
            <person name="Hippler M."/>
            <person name="Laroche J."/>
        </authorList>
    </citation>
    <scope>NUCLEOTIDE SEQUENCE [LARGE SCALE GENOMIC DNA]</scope>
    <source>
        <strain evidence="1 2">CCMP1005</strain>
    </source>
</reference>